<proteinExistence type="inferred from homology"/>
<dbReference type="AlphaFoldDB" id="A0A2G5NTA6"/>
<dbReference type="Gene3D" id="1.20.120.940">
    <property type="entry name" value="Putative aromatic acid exporter, C-terminal domain"/>
    <property type="match status" value="1"/>
</dbReference>
<comment type="caution">
    <text evidence="9">The sequence shown here is derived from an EMBL/GenBank/DDBJ whole genome shotgun (WGS) entry which is preliminary data.</text>
</comment>
<keyword evidence="6 7" id="KW-0472">Membrane</keyword>
<keyword evidence="4 7" id="KW-0812">Transmembrane</keyword>
<name>A0A2G5NTA6_9STAP</name>
<feature type="transmembrane region" description="Helical" evidence="7">
    <location>
        <begin position="82"/>
        <end position="112"/>
    </location>
</feature>
<evidence type="ECO:0000256" key="5">
    <source>
        <dbReference type="ARBA" id="ARBA00022989"/>
    </source>
</evidence>
<accession>A0A2G5NTA6</accession>
<keyword evidence="3" id="KW-1003">Cell membrane</keyword>
<gene>
    <name evidence="9" type="ORF">BFS35_002035</name>
</gene>
<sequence>MKIKPYKIGSRTIKTAFGMSLGVIICKMMGLENFSSAAILVVLCVKNTKVKSLEAASARFFSCLLGILFSYIFFMNLGFNPIVLGILVLLFIPVTVMFGIQEGVVTSIVIILHCFNSGHIDWALAVNEFLLLCVGMGIALILNLYMPNHNNALHGYKRAIEMEFQVIVSRLSDALKHPEIVLNTNDIDKLHETIERAKSLAYMEVENHFSRNDNSYYHYFDMRESQLELLARMTHLINDISCKDKLHMQCSGLLEDLSNNITSNNFTAIRLHDLYEIMLDLDNYPLPDSHERLKSRSAAIQLLKEIESYLMIKSKFGSLKMY</sequence>
<evidence type="ECO:0000256" key="6">
    <source>
        <dbReference type="ARBA" id="ARBA00023136"/>
    </source>
</evidence>
<feature type="domain" description="Putative aromatic acid exporter C-terminal" evidence="8">
    <location>
        <begin position="151"/>
        <end position="314"/>
    </location>
</feature>
<protein>
    <submittedName>
        <fullName evidence="9">Aromatic acid exporter family protein</fullName>
    </submittedName>
</protein>
<dbReference type="Pfam" id="PF11728">
    <property type="entry name" value="ArAE_1_C"/>
    <property type="match status" value="1"/>
</dbReference>
<evidence type="ECO:0000259" key="8">
    <source>
        <dbReference type="Pfam" id="PF11728"/>
    </source>
</evidence>
<evidence type="ECO:0000256" key="4">
    <source>
        <dbReference type="ARBA" id="ARBA00022692"/>
    </source>
</evidence>
<dbReference type="InterPro" id="IPR038323">
    <property type="entry name" value="ArAE_1_C_sf"/>
</dbReference>
<keyword evidence="5 7" id="KW-1133">Transmembrane helix</keyword>
<dbReference type="RefSeq" id="WP_099578333.1">
    <property type="nucleotide sequence ID" value="NZ_MJBI02000001.1"/>
</dbReference>
<evidence type="ECO:0000256" key="1">
    <source>
        <dbReference type="ARBA" id="ARBA00004651"/>
    </source>
</evidence>
<dbReference type="GO" id="GO:0005886">
    <property type="term" value="C:plasma membrane"/>
    <property type="evidence" value="ECO:0007669"/>
    <property type="project" value="UniProtKB-SubCell"/>
</dbReference>
<feature type="transmembrane region" description="Helical" evidence="7">
    <location>
        <begin position="57"/>
        <end position="76"/>
    </location>
</feature>
<evidence type="ECO:0000256" key="3">
    <source>
        <dbReference type="ARBA" id="ARBA00022475"/>
    </source>
</evidence>
<evidence type="ECO:0000256" key="2">
    <source>
        <dbReference type="ARBA" id="ARBA00006544"/>
    </source>
</evidence>
<evidence type="ECO:0000313" key="9">
    <source>
        <dbReference type="EMBL" id="RAI82488.1"/>
    </source>
</evidence>
<comment type="similarity">
    <text evidence="2">Belongs to the UPF0421 family.</text>
</comment>
<keyword evidence="10" id="KW-1185">Reference proteome</keyword>
<comment type="subcellular location">
    <subcellularLocation>
        <location evidence="1">Cell membrane</location>
        <topology evidence="1">Multi-pass membrane protein</topology>
    </subcellularLocation>
</comment>
<dbReference type="Pfam" id="PF06081">
    <property type="entry name" value="ArAE_1"/>
    <property type="match status" value="1"/>
</dbReference>
<organism evidence="9 10">
    <name type="scientific">Macrococcoides goetzii</name>
    <dbReference type="NCBI Taxonomy" id="1891097"/>
    <lineage>
        <taxon>Bacteria</taxon>
        <taxon>Bacillati</taxon>
        <taxon>Bacillota</taxon>
        <taxon>Bacilli</taxon>
        <taxon>Bacillales</taxon>
        <taxon>Staphylococcaceae</taxon>
        <taxon>Macrococcoides</taxon>
    </lineage>
</organism>
<evidence type="ECO:0000256" key="7">
    <source>
        <dbReference type="SAM" id="Phobius"/>
    </source>
</evidence>
<evidence type="ECO:0000313" key="10">
    <source>
        <dbReference type="Proteomes" id="UP000229523"/>
    </source>
</evidence>
<feature type="transmembrane region" description="Helical" evidence="7">
    <location>
        <begin position="20"/>
        <end position="45"/>
    </location>
</feature>
<dbReference type="InterPro" id="IPR010343">
    <property type="entry name" value="ArAE_1"/>
</dbReference>
<dbReference type="InterPro" id="IPR021062">
    <property type="entry name" value="ArAE_1_C"/>
</dbReference>
<dbReference type="PANTHER" id="PTHR40064">
    <property type="entry name" value="MEMBRANE PROTEIN-RELATED"/>
    <property type="match status" value="1"/>
</dbReference>
<feature type="transmembrane region" description="Helical" evidence="7">
    <location>
        <begin position="124"/>
        <end position="146"/>
    </location>
</feature>
<dbReference type="EMBL" id="MJBI02000001">
    <property type="protein sequence ID" value="RAI82488.1"/>
    <property type="molecule type" value="Genomic_DNA"/>
</dbReference>
<dbReference type="PANTHER" id="PTHR40064:SF1">
    <property type="entry name" value="MEMBRANE PROTEIN"/>
    <property type="match status" value="1"/>
</dbReference>
<reference evidence="9 10" key="1">
    <citation type="journal article" date="2018" name="Front. Microbiol.">
        <title>Description and Comparative Genomics of Macrococcus caseolyticus subsp. hominis subsp. nov., Macrococcus goetzii sp. nov., Macrococcus epidermidis sp. nov., and Macrococcus bohemicus sp. nov., Novel Macrococci From Human Clinical Material With Virulence Potential and Suspected Uptake of Foreign DNA by Natural Transformation.</title>
        <authorList>
            <person name="Maslanova I."/>
            <person name="Wertheimer Z."/>
            <person name="Sedlacek I."/>
            <person name="Svec P."/>
            <person name="Indrakova A."/>
            <person name="Kovarovic V."/>
            <person name="Schumann P."/>
            <person name="Sproer C."/>
            <person name="Kralova S."/>
            <person name="Sedo O."/>
            <person name="Kristofova L."/>
            <person name="Vrbovska V."/>
            <person name="Fuzik T."/>
            <person name="Petras P."/>
            <person name="Zdrahal Z."/>
            <person name="Ruzickova V."/>
            <person name="Doskar J."/>
            <person name="Pantucek R."/>
        </authorList>
    </citation>
    <scope>NUCLEOTIDE SEQUENCE [LARGE SCALE GENOMIC DNA]</scope>
    <source>
        <strain evidence="9 10">CCM 4927</strain>
    </source>
</reference>
<dbReference type="OrthoDB" id="357521at2"/>
<dbReference type="Proteomes" id="UP000229523">
    <property type="component" value="Unassembled WGS sequence"/>
</dbReference>
<dbReference type="InterPro" id="IPR052984">
    <property type="entry name" value="UPF0421"/>
</dbReference>